<gene>
    <name evidence="2" type="ORF">Airi02_023760</name>
</gene>
<keyword evidence="3" id="KW-1185">Reference proteome</keyword>
<comment type="caution">
    <text evidence="2">The sequence shown here is derived from an EMBL/GenBank/DDBJ whole genome shotgun (WGS) entry which is preliminary data.</text>
</comment>
<feature type="region of interest" description="Disordered" evidence="1">
    <location>
        <begin position="163"/>
        <end position="202"/>
    </location>
</feature>
<dbReference type="Proteomes" id="UP001165074">
    <property type="component" value="Unassembled WGS sequence"/>
</dbReference>
<reference evidence="2" key="1">
    <citation type="submission" date="2023-03" db="EMBL/GenBank/DDBJ databases">
        <title>Actinoallomurus iriomotensis NBRC 103684.</title>
        <authorList>
            <person name="Ichikawa N."/>
            <person name="Sato H."/>
            <person name="Tonouchi N."/>
        </authorList>
    </citation>
    <scope>NUCLEOTIDE SEQUENCE</scope>
    <source>
        <strain evidence="2">NBRC 103684</strain>
    </source>
</reference>
<feature type="compositionally biased region" description="Basic and acidic residues" evidence="1">
    <location>
        <begin position="176"/>
        <end position="192"/>
    </location>
</feature>
<dbReference type="Gene3D" id="3.30.70.100">
    <property type="match status" value="1"/>
</dbReference>
<proteinExistence type="predicted"/>
<protein>
    <submittedName>
        <fullName evidence="2">Uncharacterized protein</fullName>
    </submittedName>
</protein>
<dbReference type="EMBL" id="BSTK01000003">
    <property type="protein sequence ID" value="GLY84447.1"/>
    <property type="molecule type" value="Genomic_DNA"/>
</dbReference>
<dbReference type="AlphaFoldDB" id="A0A9W6S298"/>
<evidence type="ECO:0000313" key="3">
    <source>
        <dbReference type="Proteomes" id="UP001165074"/>
    </source>
</evidence>
<sequence>MIHPVTLISRWTVGSPQRQQAAADAELARLRRIGLPDGCHDLTIYTSLNGESILLRAELAGVHAFHAFPVGPRGAADRDEVDQTVPGIVRHGVTGYRSHRRIHNAMGQAVCTSIVETHFYEPDEALYWAVEVANTGRWSGSLATMFYVSLDHSQALSVTDWSDVNAAPTKPPSDAPRSRSDGNQHNRCEVYRAHGTLTTARR</sequence>
<name>A0A9W6S298_9ACTN</name>
<evidence type="ECO:0000313" key="2">
    <source>
        <dbReference type="EMBL" id="GLY84447.1"/>
    </source>
</evidence>
<evidence type="ECO:0000256" key="1">
    <source>
        <dbReference type="SAM" id="MobiDB-lite"/>
    </source>
</evidence>
<organism evidence="2 3">
    <name type="scientific">Actinoallomurus iriomotensis</name>
    <dbReference type="NCBI Taxonomy" id="478107"/>
    <lineage>
        <taxon>Bacteria</taxon>
        <taxon>Bacillati</taxon>
        <taxon>Actinomycetota</taxon>
        <taxon>Actinomycetes</taxon>
        <taxon>Streptosporangiales</taxon>
        <taxon>Thermomonosporaceae</taxon>
        <taxon>Actinoallomurus</taxon>
    </lineage>
</organism>
<dbReference type="RefSeq" id="WP_285569983.1">
    <property type="nucleotide sequence ID" value="NZ_BSTK01000003.1"/>
</dbReference>
<accession>A0A9W6S298</accession>